<dbReference type="Proteomes" id="UP000553459">
    <property type="component" value="Unassembled WGS sequence"/>
</dbReference>
<evidence type="ECO:0000313" key="3">
    <source>
        <dbReference type="Proteomes" id="UP000553459"/>
    </source>
</evidence>
<feature type="transmembrane region" description="Helical" evidence="1">
    <location>
        <begin position="124"/>
        <end position="143"/>
    </location>
</feature>
<evidence type="ECO:0008006" key="4">
    <source>
        <dbReference type="Google" id="ProtNLM"/>
    </source>
</evidence>
<dbReference type="EMBL" id="JAAABJ010000557">
    <property type="protein sequence ID" value="NAW51582.1"/>
    <property type="molecule type" value="Genomic_DNA"/>
</dbReference>
<evidence type="ECO:0000313" key="2">
    <source>
        <dbReference type="EMBL" id="NAW51582.1"/>
    </source>
</evidence>
<keyword evidence="1" id="KW-0472">Membrane</keyword>
<keyword evidence="1" id="KW-0812">Transmembrane</keyword>
<reference evidence="2 3" key="1">
    <citation type="submission" date="2019-11" db="EMBL/GenBank/DDBJ databases">
        <title>Characterization of Elizabethkingia argenteiflava sp. nov., isolated from inner surface of Soybean Pods.</title>
        <authorList>
            <person name="Mo S."/>
        </authorList>
    </citation>
    <scope>NUCLEOTIDE SEQUENCE [LARGE SCALE GENOMIC DNA]</scope>
    <source>
        <strain evidence="2 3">YB22</strain>
    </source>
</reference>
<keyword evidence="1" id="KW-1133">Transmembrane helix</keyword>
<feature type="transmembrane region" description="Helical" evidence="1">
    <location>
        <begin position="276"/>
        <end position="297"/>
    </location>
</feature>
<feature type="transmembrane region" description="Helical" evidence="1">
    <location>
        <begin position="304"/>
        <end position="324"/>
    </location>
</feature>
<feature type="transmembrane region" description="Helical" evidence="1">
    <location>
        <begin position="356"/>
        <end position="374"/>
    </location>
</feature>
<dbReference type="InterPro" id="IPR045726">
    <property type="entry name" value="DUF6080"/>
</dbReference>
<protein>
    <recommendedName>
        <fullName evidence="4">Glycosyltransferase RgtA/B/C/D-like domain-containing protein</fullName>
    </recommendedName>
</protein>
<organism evidence="2 3">
    <name type="scientific">Elizabethkingia argenteiflava</name>
    <dbReference type="NCBI Taxonomy" id="2681556"/>
    <lineage>
        <taxon>Bacteria</taxon>
        <taxon>Pseudomonadati</taxon>
        <taxon>Bacteroidota</taxon>
        <taxon>Flavobacteriia</taxon>
        <taxon>Flavobacteriales</taxon>
        <taxon>Weeksellaceae</taxon>
        <taxon>Elizabethkingia</taxon>
    </lineage>
</organism>
<dbReference type="Pfam" id="PF19558">
    <property type="entry name" value="DUF6080"/>
    <property type="match status" value="1"/>
</dbReference>
<evidence type="ECO:0000256" key="1">
    <source>
        <dbReference type="SAM" id="Phobius"/>
    </source>
</evidence>
<accession>A0A845PTL8</accession>
<name>A0A845PTL8_9FLAO</name>
<feature type="transmembrane region" description="Helical" evidence="1">
    <location>
        <begin position="155"/>
        <end position="174"/>
    </location>
</feature>
<gene>
    <name evidence="2" type="ORF">GNY06_09375</name>
</gene>
<feature type="transmembrane region" description="Helical" evidence="1">
    <location>
        <begin position="66"/>
        <end position="85"/>
    </location>
</feature>
<comment type="caution">
    <text evidence="2">The sequence shown here is derived from an EMBL/GenBank/DDBJ whole genome shotgun (WGS) entry which is preliminary data.</text>
</comment>
<feature type="transmembrane region" description="Helical" evidence="1">
    <location>
        <begin position="97"/>
        <end position="118"/>
    </location>
</feature>
<sequence length="392" mass="45745">MSFGGFIAKEFRLIYDERIPWDAYFSLDNYSIVTTGGGWERHPFSKYLFDLIREVALTVSGGKKDASFRISLVFCSATAVSFSLLHLYKYLRNIISLPLWISLFLVLFFSVFTTPIILSFTPETYTYSLFLLVFFNYFSALNITQEKKMTTLPLTGFAIFIGGLTITNLAKVYIPICLENRLFQKWSNIVSAFIRCLVSIGAFFLLYLWRLDFKLHTIVEQTFSQYEKFSKPKVTPLWDMIASWFWGGNILFPSFTIRDYHSKIGFQYKALFMDVYSLWVPYLFLSVLTCLVIWSLVANYKNKLVHMLGLSLFCDIVIHCILKFGLHTAYIYGGHFIFIVPMLLGWLFYSQKTKPKILSALWCVLIILFAYLSLNNLYRLNEVVEFAKLYYR</sequence>
<dbReference type="AlphaFoldDB" id="A0A845PTL8"/>
<feature type="transmembrane region" description="Helical" evidence="1">
    <location>
        <begin position="186"/>
        <end position="209"/>
    </location>
</feature>
<keyword evidence="3" id="KW-1185">Reference proteome</keyword>
<proteinExistence type="predicted"/>
<feature type="transmembrane region" description="Helical" evidence="1">
    <location>
        <begin position="330"/>
        <end position="349"/>
    </location>
</feature>